<dbReference type="AlphaFoldDB" id="A0A8H8Z1J4"/>
<feature type="transmembrane region" description="Helical" evidence="1">
    <location>
        <begin position="37"/>
        <end position="59"/>
    </location>
</feature>
<reference evidence="2" key="1">
    <citation type="submission" date="2021-02" db="EMBL/GenBank/DDBJ databases">
        <authorList>
            <person name="Han P."/>
        </authorList>
    </citation>
    <scope>NUCLEOTIDE SEQUENCE</scope>
    <source>
        <strain evidence="2">Nitrosomonas nitrosa 18-3D</strain>
    </source>
</reference>
<evidence type="ECO:0000313" key="2">
    <source>
        <dbReference type="EMBL" id="CAE6506084.1"/>
    </source>
</evidence>
<keyword evidence="1" id="KW-0472">Membrane</keyword>
<evidence type="ECO:0000256" key="1">
    <source>
        <dbReference type="SAM" id="Phobius"/>
    </source>
</evidence>
<name>A0A8H8Z1J4_9PROT</name>
<sequence length="263" mass="30670">MVYKKKLRSGAYNKQNQSKKYGKNECSFDIWLKRFSYISQTCLFVLTAVTLYFTVLPLYQKALLDEEIAKKEIELRKANDLFDKIYFQTRKYLLNHFVLYINTNCSAMIKQLKDDKDDLAELPKLDATKILDFDVQNCIQNKAQQSESLQLLRIDDKKYVTENMLVISDELNNARLLAKKEYSAVLDKGMNNPDSLPTPGYFVQQYIDKFAPYFSSPQEISDITIKARIEAEQSRIVSDYSSNVSQKIISLRLLKWPIQNAYQ</sequence>
<gene>
    <name evidence="2" type="ORF">NMYAN_210022</name>
</gene>
<evidence type="ECO:0000313" key="3">
    <source>
        <dbReference type="Proteomes" id="UP000601736"/>
    </source>
</evidence>
<dbReference type="Proteomes" id="UP000601736">
    <property type="component" value="Unassembled WGS sequence"/>
</dbReference>
<proteinExistence type="predicted"/>
<comment type="caution">
    <text evidence="2">The sequence shown here is derived from an EMBL/GenBank/DDBJ whole genome shotgun (WGS) entry which is preliminary data.</text>
</comment>
<dbReference type="EMBL" id="CAJNAP010000014">
    <property type="protein sequence ID" value="CAE6506084.1"/>
    <property type="molecule type" value="Genomic_DNA"/>
</dbReference>
<dbReference type="RefSeq" id="WP_204799824.1">
    <property type="nucleotide sequence ID" value="NZ_CAJNAP010000014.1"/>
</dbReference>
<keyword evidence="1" id="KW-0812">Transmembrane</keyword>
<keyword evidence="1" id="KW-1133">Transmembrane helix</keyword>
<protein>
    <submittedName>
        <fullName evidence="2">Uncharacterized protein</fullName>
    </submittedName>
</protein>
<accession>A0A8H8Z1J4</accession>
<organism evidence="2 3">
    <name type="scientific">Nitrosomonas nitrosa</name>
    <dbReference type="NCBI Taxonomy" id="52442"/>
    <lineage>
        <taxon>Bacteria</taxon>
        <taxon>Pseudomonadati</taxon>
        <taxon>Pseudomonadota</taxon>
        <taxon>Betaproteobacteria</taxon>
        <taxon>Nitrosomonadales</taxon>
        <taxon>Nitrosomonadaceae</taxon>
        <taxon>Nitrosomonas</taxon>
    </lineage>
</organism>